<evidence type="ECO:0000313" key="3">
    <source>
        <dbReference type="EMBL" id="CEQ02464.1"/>
    </source>
</evidence>
<dbReference type="GO" id="GO:0000270">
    <property type="term" value="P:peptidoglycan metabolic process"/>
    <property type="evidence" value="ECO:0007669"/>
    <property type="project" value="TreeGrafter"/>
</dbReference>
<sequence length="263" mass="30153">MKLKSYNNKQIYWLVGLIFISLLIIKIGGDNFQTIFIISVIWLIYIGIFIKSLAKLKNKKWLIITSKIYNVLIFIFIITFILLEIFLYINIINFKEAKDIENLEYIIVLGAGLDGENVGNTLKSRLDKVIEYKLSNGNTQVIVSGGQGNDEVISEAEAMKRYLIKNGIKEKQIIKEDKSTTTLENIKFSKSILKDRNDENEKVLIVTNDFHLTRARIIANLLGVKSEGLASQTPIKIRINYLIREYPTMIIDLVRTSIYALNN</sequence>
<protein>
    <submittedName>
        <fullName evidence="3">Integral membrane protein</fullName>
    </submittedName>
</protein>
<dbReference type="EMBL" id="CEKZ01000003">
    <property type="protein sequence ID" value="CEQ02464.1"/>
    <property type="molecule type" value="Genomic_DNA"/>
</dbReference>
<dbReference type="GO" id="GO:0043164">
    <property type="term" value="P:Gram-negative-bacterium-type cell wall biogenesis"/>
    <property type="evidence" value="ECO:0007669"/>
    <property type="project" value="TreeGrafter"/>
</dbReference>
<evidence type="ECO:0000313" key="4">
    <source>
        <dbReference type="Proteomes" id="UP000049127"/>
    </source>
</evidence>
<dbReference type="InterPro" id="IPR003848">
    <property type="entry name" value="DUF218"/>
</dbReference>
<evidence type="ECO:0000256" key="1">
    <source>
        <dbReference type="SAM" id="Phobius"/>
    </source>
</evidence>
<dbReference type="CDD" id="cd06259">
    <property type="entry name" value="YdcF-like"/>
    <property type="match status" value="1"/>
</dbReference>
<dbReference type="InterPro" id="IPR051599">
    <property type="entry name" value="Cell_Envelope_Assoc"/>
</dbReference>
<feature type="transmembrane region" description="Helical" evidence="1">
    <location>
        <begin position="12"/>
        <end position="29"/>
    </location>
</feature>
<gene>
    <name evidence="3" type="ORF">R28058_01971</name>
</gene>
<dbReference type="InterPro" id="IPR014729">
    <property type="entry name" value="Rossmann-like_a/b/a_fold"/>
</dbReference>
<accession>A0A0C7P763</accession>
<dbReference type="AlphaFoldDB" id="A0A0C7P763"/>
<feature type="domain" description="DUF218" evidence="2">
    <location>
        <begin position="104"/>
        <end position="246"/>
    </location>
</feature>
<feature type="transmembrane region" description="Helical" evidence="1">
    <location>
        <begin position="68"/>
        <end position="89"/>
    </location>
</feature>
<proteinExistence type="predicted"/>
<keyword evidence="1" id="KW-0472">Membrane</keyword>
<dbReference type="Gene3D" id="3.40.50.620">
    <property type="entry name" value="HUPs"/>
    <property type="match status" value="1"/>
</dbReference>
<dbReference type="PANTHER" id="PTHR30336:SF4">
    <property type="entry name" value="ENVELOPE BIOGENESIS FACTOR ELYC"/>
    <property type="match status" value="1"/>
</dbReference>
<dbReference type="GO" id="GO:0005886">
    <property type="term" value="C:plasma membrane"/>
    <property type="evidence" value="ECO:0007669"/>
    <property type="project" value="TreeGrafter"/>
</dbReference>
<dbReference type="Pfam" id="PF02698">
    <property type="entry name" value="DUF218"/>
    <property type="match status" value="1"/>
</dbReference>
<dbReference type="RefSeq" id="WP_055334994.1">
    <property type="nucleotide sequence ID" value="NZ_CDNF01000003.1"/>
</dbReference>
<name>A0A0C7P763_PARSO</name>
<keyword evidence="1" id="KW-0812">Transmembrane</keyword>
<dbReference type="OrthoDB" id="9782395at2"/>
<dbReference type="PANTHER" id="PTHR30336">
    <property type="entry name" value="INNER MEMBRANE PROTEIN, PROBABLE PERMEASE"/>
    <property type="match status" value="1"/>
</dbReference>
<organism evidence="3 4">
    <name type="scientific">Paraclostridium sordellii</name>
    <name type="common">Clostridium sordellii</name>
    <dbReference type="NCBI Taxonomy" id="1505"/>
    <lineage>
        <taxon>Bacteria</taxon>
        <taxon>Bacillati</taxon>
        <taxon>Bacillota</taxon>
        <taxon>Clostridia</taxon>
        <taxon>Peptostreptococcales</taxon>
        <taxon>Peptostreptococcaceae</taxon>
        <taxon>Paraclostridium</taxon>
    </lineage>
</organism>
<evidence type="ECO:0000259" key="2">
    <source>
        <dbReference type="Pfam" id="PF02698"/>
    </source>
</evidence>
<keyword evidence="1" id="KW-1133">Transmembrane helix</keyword>
<reference evidence="3 4" key="1">
    <citation type="submission" date="2015-01" db="EMBL/GenBank/DDBJ databases">
        <authorList>
            <person name="Aslett A.Martin."/>
            <person name="De Silva Nishadi"/>
        </authorList>
    </citation>
    <scope>NUCLEOTIDE SEQUENCE [LARGE SCALE GENOMIC DNA]</scope>
    <source>
        <strain evidence="3 4">R28058</strain>
    </source>
</reference>
<feature type="transmembrane region" description="Helical" evidence="1">
    <location>
        <begin position="35"/>
        <end position="56"/>
    </location>
</feature>
<dbReference type="Proteomes" id="UP000049127">
    <property type="component" value="Unassembled WGS sequence"/>
</dbReference>